<evidence type="ECO:0000256" key="7">
    <source>
        <dbReference type="PIRSR" id="PIRSR000025-2"/>
    </source>
</evidence>
<sequence length="115" mass="11870">MKKSLLTLFFLSMLALAACGDGEDGASEEPDDNGAAETEQGETVSAGEEEYATNCAACHGADLSGGVGPALNQIGSKYTQDEIAEIVQNGIGTMPAQSVAGEELENLTSWLAEKQ</sequence>
<comment type="PTM">
    <text evidence="6">Binds 1 heme c group covalently per subunit.</text>
</comment>
<dbReference type="PROSITE" id="PS51257">
    <property type="entry name" value="PROKAR_LIPOPROTEIN"/>
    <property type="match status" value="1"/>
</dbReference>
<dbReference type="GO" id="GO:0005506">
    <property type="term" value="F:iron ion binding"/>
    <property type="evidence" value="ECO:0007669"/>
    <property type="project" value="InterPro"/>
</dbReference>
<dbReference type="SUPFAM" id="SSF46626">
    <property type="entry name" value="Cytochrome c"/>
    <property type="match status" value="1"/>
</dbReference>
<evidence type="ECO:0000256" key="9">
    <source>
        <dbReference type="SAM" id="SignalP"/>
    </source>
</evidence>
<comment type="caution">
    <text evidence="11">The sequence shown here is derived from an EMBL/GenBank/DDBJ whole genome shotgun (WGS) entry which is preliminary data.</text>
</comment>
<keyword evidence="1" id="KW-0813">Transport</keyword>
<keyword evidence="4" id="KW-0249">Electron transport</keyword>
<dbReference type="OrthoDB" id="7933886at2"/>
<evidence type="ECO:0000256" key="1">
    <source>
        <dbReference type="ARBA" id="ARBA00022448"/>
    </source>
</evidence>
<protein>
    <submittedName>
        <fullName evidence="11">Cytochrome c</fullName>
    </submittedName>
</protein>
<feature type="binding site" description="covalent" evidence="6">
    <location>
        <position position="58"/>
    </location>
    <ligand>
        <name>heme c</name>
        <dbReference type="ChEBI" id="CHEBI:61717"/>
    </ligand>
</feature>
<keyword evidence="9" id="KW-0732">Signal</keyword>
<evidence type="ECO:0000256" key="4">
    <source>
        <dbReference type="ARBA" id="ARBA00022982"/>
    </source>
</evidence>
<feature type="signal peptide" evidence="9">
    <location>
        <begin position="1"/>
        <end position="17"/>
    </location>
</feature>
<dbReference type="GO" id="GO:0016020">
    <property type="term" value="C:membrane"/>
    <property type="evidence" value="ECO:0007669"/>
    <property type="project" value="InterPro"/>
</dbReference>
<dbReference type="NCBIfam" id="NF045774">
    <property type="entry name" value="cytochro_C551"/>
    <property type="match status" value="1"/>
</dbReference>
<dbReference type="Gene3D" id="1.10.760.10">
    <property type="entry name" value="Cytochrome c-like domain"/>
    <property type="match status" value="1"/>
</dbReference>
<evidence type="ECO:0000259" key="10">
    <source>
        <dbReference type="PROSITE" id="PS51007"/>
    </source>
</evidence>
<dbReference type="Pfam" id="PF13442">
    <property type="entry name" value="Cytochrome_CBB3"/>
    <property type="match status" value="1"/>
</dbReference>
<feature type="compositionally biased region" description="Acidic residues" evidence="8">
    <location>
        <begin position="21"/>
        <end position="34"/>
    </location>
</feature>
<evidence type="ECO:0000256" key="5">
    <source>
        <dbReference type="ARBA" id="ARBA00023004"/>
    </source>
</evidence>
<feature type="chain" id="PRO_5039069054" evidence="9">
    <location>
        <begin position="18"/>
        <end position="115"/>
    </location>
</feature>
<keyword evidence="5 7" id="KW-0408">Iron</keyword>
<keyword evidence="2 6" id="KW-0349">Heme</keyword>
<feature type="region of interest" description="Disordered" evidence="8">
    <location>
        <begin position="21"/>
        <end position="47"/>
    </location>
</feature>
<evidence type="ECO:0000256" key="6">
    <source>
        <dbReference type="PIRSR" id="PIRSR000025-1"/>
    </source>
</evidence>
<proteinExistence type="predicted"/>
<dbReference type="AlphaFoldDB" id="A0A498DAP5"/>
<dbReference type="InterPro" id="IPR012218">
    <property type="entry name" value="Cyt_c_BACSU-c550-type"/>
</dbReference>
<dbReference type="PIRSF" id="PIRSF000025">
    <property type="entry name" value="Cytc_Bsub_c550"/>
    <property type="match status" value="1"/>
</dbReference>
<dbReference type="PANTHER" id="PTHR37823">
    <property type="entry name" value="CYTOCHROME C-553-LIKE"/>
    <property type="match status" value="1"/>
</dbReference>
<dbReference type="InterPro" id="IPR054782">
    <property type="entry name" value="Cytochro_C551"/>
</dbReference>
<evidence type="ECO:0000256" key="2">
    <source>
        <dbReference type="ARBA" id="ARBA00022617"/>
    </source>
</evidence>
<dbReference type="RefSeq" id="WP_121521899.1">
    <property type="nucleotide sequence ID" value="NZ_RCHR01000002.1"/>
</dbReference>
<feature type="binding site" description="axial binding residue" evidence="7">
    <location>
        <position position="94"/>
    </location>
    <ligand>
        <name>heme c</name>
        <dbReference type="ChEBI" id="CHEBI:61717"/>
    </ligand>
    <ligandPart>
        <name>Fe</name>
        <dbReference type="ChEBI" id="CHEBI:18248"/>
    </ligandPart>
</feature>
<evidence type="ECO:0000256" key="8">
    <source>
        <dbReference type="SAM" id="MobiDB-lite"/>
    </source>
</evidence>
<dbReference type="Proteomes" id="UP000270219">
    <property type="component" value="Unassembled WGS sequence"/>
</dbReference>
<dbReference type="InterPro" id="IPR036909">
    <property type="entry name" value="Cyt_c-like_dom_sf"/>
</dbReference>
<evidence type="ECO:0000256" key="3">
    <source>
        <dbReference type="ARBA" id="ARBA00022723"/>
    </source>
</evidence>
<dbReference type="GO" id="GO:0020037">
    <property type="term" value="F:heme binding"/>
    <property type="evidence" value="ECO:0007669"/>
    <property type="project" value="InterPro"/>
</dbReference>
<dbReference type="InterPro" id="IPR009056">
    <property type="entry name" value="Cyt_c-like_dom"/>
</dbReference>
<dbReference type="EMBL" id="RCHR01000002">
    <property type="protein sequence ID" value="RLL46648.1"/>
    <property type="molecule type" value="Genomic_DNA"/>
</dbReference>
<feature type="binding site" description="axial binding residue" evidence="7">
    <location>
        <position position="59"/>
    </location>
    <ligand>
        <name>heme c</name>
        <dbReference type="ChEBI" id="CHEBI:61717"/>
    </ligand>
    <ligandPart>
        <name>Fe</name>
        <dbReference type="ChEBI" id="CHEBI:18248"/>
    </ligandPart>
</feature>
<name>A0A498DAP5_9BACI</name>
<keyword evidence="12" id="KW-1185">Reference proteome</keyword>
<dbReference type="InterPro" id="IPR051811">
    <property type="entry name" value="Cytochrome_c550/c551-like"/>
</dbReference>
<feature type="domain" description="Cytochrome c" evidence="10">
    <location>
        <begin position="42"/>
        <end position="115"/>
    </location>
</feature>
<dbReference type="GO" id="GO:0009055">
    <property type="term" value="F:electron transfer activity"/>
    <property type="evidence" value="ECO:0007669"/>
    <property type="project" value="InterPro"/>
</dbReference>
<accession>A0A498DAP5</accession>
<feature type="binding site" description="covalent" evidence="6">
    <location>
        <position position="55"/>
    </location>
    <ligand>
        <name>heme c</name>
        <dbReference type="ChEBI" id="CHEBI:61717"/>
    </ligand>
</feature>
<evidence type="ECO:0000313" key="12">
    <source>
        <dbReference type="Proteomes" id="UP000270219"/>
    </source>
</evidence>
<evidence type="ECO:0000313" key="11">
    <source>
        <dbReference type="EMBL" id="RLL46648.1"/>
    </source>
</evidence>
<organism evidence="11 12">
    <name type="scientific">Oceanobacillus piezotolerans</name>
    <dbReference type="NCBI Taxonomy" id="2448030"/>
    <lineage>
        <taxon>Bacteria</taxon>
        <taxon>Bacillati</taxon>
        <taxon>Bacillota</taxon>
        <taxon>Bacilli</taxon>
        <taxon>Bacillales</taxon>
        <taxon>Bacillaceae</taxon>
        <taxon>Oceanobacillus</taxon>
    </lineage>
</organism>
<gene>
    <name evidence="11" type="ORF">D8M04_05425</name>
</gene>
<dbReference type="PROSITE" id="PS51007">
    <property type="entry name" value="CYTC"/>
    <property type="match status" value="1"/>
</dbReference>
<dbReference type="PANTHER" id="PTHR37823:SF4">
    <property type="entry name" value="MENAQUINOL-CYTOCHROME C REDUCTASE CYTOCHROME B_C SUBUNIT"/>
    <property type="match status" value="1"/>
</dbReference>
<reference evidence="11 12" key="1">
    <citation type="submission" date="2018-10" db="EMBL/GenBank/DDBJ databases">
        <title>Oceanobacillus sp. YLB-02 draft genome.</title>
        <authorList>
            <person name="Yu L."/>
        </authorList>
    </citation>
    <scope>NUCLEOTIDE SEQUENCE [LARGE SCALE GENOMIC DNA]</scope>
    <source>
        <strain evidence="11 12">YLB-02</strain>
    </source>
</reference>
<keyword evidence="3 7" id="KW-0479">Metal-binding</keyword>